<accession>A0ABU3PCV7</accession>
<dbReference type="Pfam" id="PF03466">
    <property type="entry name" value="LysR_substrate"/>
    <property type="match status" value="1"/>
</dbReference>
<dbReference type="Pfam" id="PF00126">
    <property type="entry name" value="HTH_1"/>
    <property type="match status" value="1"/>
</dbReference>
<evidence type="ECO:0000256" key="3">
    <source>
        <dbReference type="ARBA" id="ARBA00023125"/>
    </source>
</evidence>
<sequence length="314" mass="34169">MSIELVRLQQLDALRGFVAVGRLQSITQAAEQLCLTQSAVSRQIAALEQRLGTALFARGHRSIRFTAAGARLFQQLDPAFEQIQSALGELLEPAQRRPVTITASIGMAALWLLPRLARFQQAHPDIDVRVAASDKVLDLRADGIDLALRYCADSAVPPGSVRLFSETLLPVAAGSLAQGRGLSELLDGAVLLEFDAPQRPWLHWAHALQQRGLDARRSRSMLRFNQYDQVVQACVQGQGLALGRLALVAPLLADGRLQALEPLEQGLPLDDAYWLIAATGARPAPQRPEVQTLAAWLREEAAATAALQLPRRKA</sequence>
<dbReference type="InterPro" id="IPR036388">
    <property type="entry name" value="WH-like_DNA-bd_sf"/>
</dbReference>
<keyword evidence="7" id="KW-1185">Reference proteome</keyword>
<evidence type="ECO:0000256" key="4">
    <source>
        <dbReference type="ARBA" id="ARBA00023163"/>
    </source>
</evidence>
<comment type="caution">
    <text evidence="6">The sequence shown here is derived from an EMBL/GenBank/DDBJ whole genome shotgun (WGS) entry which is preliminary data.</text>
</comment>
<feature type="domain" description="HTH lysR-type" evidence="5">
    <location>
        <begin position="9"/>
        <end position="66"/>
    </location>
</feature>
<evidence type="ECO:0000313" key="6">
    <source>
        <dbReference type="EMBL" id="MDT9000411.1"/>
    </source>
</evidence>
<dbReference type="SUPFAM" id="SSF46785">
    <property type="entry name" value="Winged helix' DNA-binding domain"/>
    <property type="match status" value="1"/>
</dbReference>
<evidence type="ECO:0000313" key="7">
    <source>
        <dbReference type="Proteomes" id="UP001246372"/>
    </source>
</evidence>
<dbReference type="EMBL" id="JAVXZY010000005">
    <property type="protein sequence ID" value="MDT9000411.1"/>
    <property type="molecule type" value="Genomic_DNA"/>
</dbReference>
<dbReference type="PROSITE" id="PS50931">
    <property type="entry name" value="HTH_LYSR"/>
    <property type="match status" value="1"/>
</dbReference>
<dbReference type="InterPro" id="IPR005119">
    <property type="entry name" value="LysR_subst-bd"/>
</dbReference>
<dbReference type="Gene3D" id="3.40.190.10">
    <property type="entry name" value="Periplasmic binding protein-like II"/>
    <property type="match status" value="2"/>
</dbReference>
<evidence type="ECO:0000256" key="1">
    <source>
        <dbReference type="ARBA" id="ARBA00009437"/>
    </source>
</evidence>
<name>A0ABU3PCV7_9BURK</name>
<dbReference type="Proteomes" id="UP001246372">
    <property type="component" value="Unassembled WGS sequence"/>
</dbReference>
<dbReference type="PANTHER" id="PTHR30537">
    <property type="entry name" value="HTH-TYPE TRANSCRIPTIONAL REGULATOR"/>
    <property type="match status" value="1"/>
</dbReference>
<protein>
    <submittedName>
        <fullName evidence="6">LysR substrate-binding domain-containing protein</fullName>
    </submittedName>
</protein>
<gene>
    <name evidence="6" type="ORF">RQP53_14140</name>
</gene>
<evidence type="ECO:0000256" key="2">
    <source>
        <dbReference type="ARBA" id="ARBA00023015"/>
    </source>
</evidence>
<dbReference type="InterPro" id="IPR036390">
    <property type="entry name" value="WH_DNA-bd_sf"/>
</dbReference>
<dbReference type="SUPFAM" id="SSF53850">
    <property type="entry name" value="Periplasmic binding protein-like II"/>
    <property type="match status" value="1"/>
</dbReference>
<dbReference type="PRINTS" id="PR00039">
    <property type="entry name" value="HTHLYSR"/>
</dbReference>
<dbReference type="InterPro" id="IPR058163">
    <property type="entry name" value="LysR-type_TF_proteobact-type"/>
</dbReference>
<dbReference type="CDD" id="cd08432">
    <property type="entry name" value="PBP2_GcdR_TrpI_HvrB_AmpR_like"/>
    <property type="match status" value="1"/>
</dbReference>
<proteinExistence type="inferred from homology"/>
<keyword evidence="2" id="KW-0805">Transcription regulation</keyword>
<dbReference type="PANTHER" id="PTHR30537:SF26">
    <property type="entry name" value="GLYCINE CLEAVAGE SYSTEM TRANSCRIPTIONAL ACTIVATOR"/>
    <property type="match status" value="1"/>
</dbReference>
<reference evidence="6" key="1">
    <citation type="submission" date="2023-09" db="EMBL/GenBank/DDBJ databases">
        <title>Paucibacter sp. APW11 Genome sequencing and assembly.</title>
        <authorList>
            <person name="Kim I."/>
        </authorList>
    </citation>
    <scope>NUCLEOTIDE SEQUENCE</scope>
    <source>
        <strain evidence="6">APW11</strain>
    </source>
</reference>
<organism evidence="6 7">
    <name type="scientific">Roseateles aquae</name>
    <dbReference type="NCBI Taxonomy" id="3077235"/>
    <lineage>
        <taxon>Bacteria</taxon>
        <taxon>Pseudomonadati</taxon>
        <taxon>Pseudomonadota</taxon>
        <taxon>Betaproteobacteria</taxon>
        <taxon>Burkholderiales</taxon>
        <taxon>Sphaerotilaceae</taxon>
        <taxon>Roseateles</taxon>
    </lineage>
</organism>
<evidence type="ECO:0000259" key="5">
    <source>
        <dbReference type="PROSITE" id="PS50931"/>
    </source>
</evidence>
<dbReference type="RefSeq" id="WP_315650986.1">
    <property type="nucleotide sequence ID" value="NZ_JAVXZY010000005.1"/>
</dbReference>
<comment type="similarity">
    <text evidence="1">Belongs to the LysR transcriptional regulatory family.</text>
</comment>
<keyword evidence="3" id="KW-0238">DNA-binding</keyword>
<dbReference type="Gene3D" id="1.10.10.10">
    <property type="entry name" value="Winged helix-like DNA-binding domain superfamily/Winged helix DNA-binding domain"/>
    <property type="match status" value="1"/>
</dbReference>
<dbReference type="InterPro" id="IPR000847">
    <property type="entry name" value="LysR_HTH_N"/>
</dbReference>
<keyword evidence="4" id="KW-0804">Transcription</keyword>